<keyword evidence="3" id="KW-1185">Reference proteome</keyword>
<feature type="region of interest" description="Disordered" evidence="1">
    <location>
        <begin position="56"/>
        <end position="112"/>
    </location>
</feature>
<organism evidence="2 3">
    <name type="scientific">Cymbomonas tetramitiformis</name>
    <dbReference type="NCBI Taxonomy" id="36881"/>
    <lineage>
        <taxon>Eukaryota</taxon>
        <taxon>Viridiplantae</taxon>
        <taxon>Chlorophyta</taxon>
        <taxon>Pyramimonadophyceae</taxon>
        <taxon>Pyramimonadales</taxon>
        <taxon>Pyramimonadaceae</taxon>
        <taxon>Cymbomonas</taxon>
    </lineage>
</organism>
<dbReference type="Proteomes" id="UP001190700">
    <property type="component" value="Unassembled WGS sequence"/>
</dbReference>
<sequence length="183" mass="21446">MITESRESRDEVGAKLLINRAGELVQEILQRANQEAIRSELLPTVLVNASRKQDNNLHLSGKTRKKRDKEIGNMLSMKKTKKELKDEVRTRETLEALRKGGQQGPSNKQTATPEEWAAWLTQEANKYRAEARQCVQEHEQERKQKRTNRIVREYWSNQKQYHKKIYQAAQTNGHAPTRQEYKH</sequence>
<dbReference type="EMBL" id="LGRX02004755">
    <property type="protein sequence ID" value="KAK3279625.1"/>
    <property type="molecule type" value="Genomic_DNA"/>
</dbReference>
<protein>
    <submittedName>
        <fullName evidence="2">Uncharacterized protein</fullName>
    </submittedName>
</protein>
<evidence type="ECO:0000313" key="2">
    <source>
        <dbReference type="EMBL" id="KAK3279625.1"/>
    </source>
</evidence>
<reference evidence="2 3" key="1">
    <citation type="journal article" date="2015" name="Genome Biol. Evol.">
        <title>Comparative Genomics of a Bacterivorous Green Alga Reveals Evolutionary Causalities and Consequences of Phago-Mixotrophic Mode of Nutrition.</title>
        <authorList>
            <person name="Burns J.A."/>
            <person name="Paasch A."/>
            <person name="Narechania A."/>
            <person name="Kim E."/>
        </authorList>
    </citation>
    <scope>NUCLEOTIDE SEQUENCE [LARGE SCALE GENOMIC DNA]</scope>
    <source>
        <strain evidence="2 3">PLY_AMNH</strain>
    </source>
</reference>
<dbReference type="AlphaFoldDB" id="A0AAE0GK03"/>
<gene>
    <name evidence="2" type="ORF">CYMTET_12487</name>
</gene>
<name>A0AAE0GK03_9CHLO</name>
<proteinExistence type="predicted"/>
<evidence type="ECO:0000256" key="1">
    <source>
        <dbReference type="SAM" id="MobiDB-lite"/>
    </source>
</evidence>
<feature type="compositionally biased region" description="Basic and acidic residues" evidence="1">
    <location>
        <begin position="83"/>
        <end position="98"/>
    </location>
</feature>
<comment type="caution">
    <text evidence="2">The sequence shown here is derived from an EMBL/GenBank/DDBJ whole genome shotgun (WGS) entry which is preliminary data.</text>
</comment>
<accession>A0AAE0GK03</accession>
<evidence type="ECO:0000313" key="3">
    <source>
        <dbReference type="Proteomes" id="UP001190700"/>
    </source>
</evidence>